<protein>
    <recommendedName>
        <fullName evidence="1">Cyclic nucleotide-binding domain-containing protein</fullName>
    </recommendedName>
</protein>
<dbReference type="OrthoDB" id="882060at2"/>
<sequence>MLKKAIEEGKLHVMQHRLEAGTCLYRTGEPAESFFLVLQGSVEVSTPGLPEKTPVQQGHLIGLQDLMKEQHSHTAILAEDAALVEIPKQELLKAIQTITPLRLYLIRLMSQQPNLAGIAYE</sequence>
<gene>
    <name evidence="2" type="ORF">A3841_10795</name>
</gene>
<dbReference type="EMBL" id="LVWA01000003">
    <property type="protein sequence ID" value="OKL41528.1"/>
    <property type="molecule type" value="Genomic_DNA"/>
</dbReference>
<evidence type="ECO:0000313" key="3">
    <source>
        <dbReference type="Proteomes" id="UP000186551"/>
    </source>
</evidence>
<feature type="domain" description="Cyclic nucleotide-binding" evidence="1">
    <location>
        <begin position="1"/>
        <end position="112"/>
    </location>
</feature>
<dbReference type="AlphaFoldDB" id="A0A1Q5PH12"/>
<dbReference type="Gene3D" id="2.60.120.10">
    <property type="entry name" value="Jelly Rolls"/>
    <property type="match status" value="1"/>
</dbReference>
<evidence type="ECO:0000313" key="2">
    <source>
        <dbReference type="EMBL" id="OKL41528.1"/>
    </source>
</evidence>
<dbReference type="SUPFAM" id="SSF51206">
    <property type="entry name" value="cAMP-binding domain-like"/>
    <property type="match status" value="1"/>
</dbReference>
<comment type="caution">
    <text evidence="2">The sequence shown here is derived from an EMBL/GenBank/DDBJ whole genome shotgun (WGS) entry which is preliminary data.</text>
</comment>
<organism evidence="2 3">
    <name type="scientific">Pontibacter flavimaris</name>
    <dbReference type="NCBI Taxonomy" id="1797110"/>
    <lineage>
        <taxon>Bacteria</taxon>
        <taxon>Pseudomonadati</taxon>
        <taxon>Bacteroidota</taxon>
        <taxon>Cytophagia</taxon>
        <taxon>Cytophagales</taxon>
        <taxon>Hymenobacteraceae</taxon>
        <taxon>Pontibacter</taxon>
    </lineage>
</organism>
<dbReference type="InterPro" id="IPR000595">
    <property type="entry name" value="cNMP-bd_dom"/>
</dbReference>
<dbReference type="PROSITE" id="PS50042">
    <property type="entry name" value="CNMP_BINDING_3"/>
    <property type="match status" value="1"/>
</dbReference>
<dbReference type="STRING" id="1797110.A3841_10795"/>
<proteinExistence type="predicted"/>
<dbReference type="CDD" id="cd00038">
    <property type="entry name" value="CAP_ED"/>
    <property type="match status" value="1"/>
</dbReference>
<dbReference type="InterPro" id="IPR018490">
    <property type="entry name" value="cNMP-bd_dom_sf"/>
</dbReference>
<name>A0A1Q5PH12_9BACT</name>
<evidence type="ECO:0000259" key="1">
    <source>
        <dbReference type="PROSITE" id="PS50042"/>
    </source>
</evidence>
<keyword evidence="3" id="KW-1185">Reference proteome</keyword>
<dbReference type="InterPro" id="IPR014710">
    <property type="entry name" value="RmlC-like_jellyroll"/>
</dbReference>
<dbReference type="RefSeq" id="WP_073850938.1">
    <property type="nucleotide sequence ID" value="NZ_LVWA01000003.1"/>
</dbReference>
<dbReference type="Pfam" id="PF00027">
    <property type="entry name" value="cNMP_binding"/>
    <property type="match status" value="1"/>
</dbReference>
<dbReference type="Proteomes" id="UP000186551">
    <property type="component" value="Unassembled WGS sequence"/>
</dbReference>
<reference evidence="2 3" key="1">
    <citation type="submission" date="2016-03" db="EMBL/GenBank/DDBJ databases">
        <title>Genome sequence of Pontibacter sp. nov., of the family cytophagaceae, isolated from marine sediment of the Yellow Sea, China.</title>
        <authorList>
            <person name="Zhang G."/>
            <person name="Zhang R."/>
        </authorList>
    </citation>
    <scope>NUCLEOTIDE SEQUENCE [LARGE SCALE GENOMIC DNA]</scope>
    <source>
        <strain evidence="2 3">S10-8</strain>
    </source>
</reference>
<accession>A0A1Q5PH12</accession>